<dbReference type="FunFam" id="3.40.50.150:FF:000146">
    <property type="entry name" value="Acetylserotonin O-methyltransferase"/>
    <property type="match status" value="1"/>
</dbReference>
<gene>
    <name evidence="11" type="ORF">Z043_101457</name>
</gene>
<organism evidence="11 12">
    <name type="scientific">Scleropages formosus</name>
    <name type="common">Asian bonytongue</name>
    <name type="synonym">Osteoglossum formosum</name>
    <dbReference type="NCBI Taxonomy" id="113540"/>
    <lineage>
        <taxon>Eukaryota</taxon>
        <taxon>Metazoa</taxon>
        <taxon>Chordata</taxon>
        <taxon>Craniata</taxon>
        <taxon>Vertebrata</taxon>
        <taxon>Euteleostomi</taxon>
        <taxon>Actinopterygii</taxon>
        <taxon>Neopterygii</taxon>
        <taxon>Teleostei</taxon>
        <taxon>Osteoglossocephala</taxon>
        <taxon>Osteoglossomorpha</taxon>
        <taxon>Osteoglossiformes</taxon>
        <taxon>Osteoglossidae</taxon>
        <taxon>Scleropages</taxon>
    </lineage>
</organism>
<keyword evidence="1" id="KW-0489">Methyltransferase</keyword>
<feature type="domain" description="O-methyltransferase C-terminal" evidence="10">
    <location>
        <begin position="2"/>
        <end position="182"/>
    </location>
</feature>
<evidence type="ECO:0000256" key="1">
    <source>
        <dbReference type="ARBA" id="ARBA00022603"/>
    </source>
</evidence>
<dbReference type="SUPFAM" id="SSF53335">
    <property type="entry name" value="S-adenosyl-L-methionine-dependent methyltransferases"/>
    <property type="match status" value="1"/>
</dbReference>
<dbReference type="InterPro" id="IPR001077">
    <property type="entry name" value="COMT_C"/>
</dbReference>
<keyword evidence="3" id="KW-0949">S-adenosyl-L-methionine</keyword>
<evidence type="ECO:0000256" key="3">
    <source>
        <dbReference type="ARBA" id="ARBA00022691"/>
    </source>
</evidence>
<dbReference type="Pfam" id="PF00891">
    <property type="entry name" value="Methyltransf_2"/>
    <property type="match status" value="2"/>
</dbReference>
<dbReference type="PANTHER" id="PTHR43712:SF2">
    <property type="entry name" value="O-METHYLTRANSFERASE CICE"/>
    <property type="match status" value="1"/>
</dbReference>
<evidence type="ECO:0000256" key="4">
    <source>
        <dbReference type="ARBA" id="ARBA00037645"/>
    </source>
</evidence>
<evidence type="ECO:0000256" key="2">
    <source>
        <dbReference type="ARBA" id="ARBA00022679"/>
    </source>
</evidence>
<feature type="non-terminal residue" evidence="11">
    <location>
        <position position="1"/>
    </location>
</feature>
<evidence type="ECO:0000256" key="7">
    <source>
        <dbReference type="ARBA" id="ARBA00040730"/>
    </source>
</evidence>
<protein>
    <recommendedName>
        <fullName evidence="7">Acetylserotonin O-methyltransferase</fullName>
        <ecNumber evidence="6">2.1.1.4</ecNumber>
    </recommendedName>
    <alternativeName>
        <fullName evidence="8">Hydroxyindole O-methyltransferase</fullName>
    </alternativeName>
</protein>
<dbReference type="Gene3D" id="3.40.50.150">
    <property type="entry name" value="Vaccinia Virus protein VP39"/>
    <property type="match status" value="2"/>
</dbReference>
<dbReference type="EC" id="2.1.1.4" evidence="6"/>
<evidence type="ECO:0000259" key="10">
    <source>
        <dbReference type="Pfam" id="PF00891"/>
    </source>
</evidence>
<reference evidence="11 12" key="1">
    <citation type="submission" date="2015-08" db="EMBL/GenBank/DDBJ databases">
        <title>The genome of the Asian arowana (Scleropages formosus).</title>
        <authorList>
            <person name="Tan M.H."/>
            <person name="Gan H.M."/>
            <person name="Croft L.J."/>
            <person name="Austin C.M."/>
        </authorList>
    </citation>
    <scope>NUCLEOTIDE SEQUENCE [LARGE SCALE GENOMIC DNA]</scope>
    <source>
        <strain evidence="11">Aro1</strain>
    </source>
</reference>
<evidence type="ECO:0000256" key="8">
    <source>
        <dbReference type="ARBA" id="ARBA00043054"/>
    </source>
</evidence>
<dbReference type="Proteomes" id="UP000034805">
    <property type="component" value="Unassembled WGS sequence"/>
</dbReference>
<evidence type="ECO:0000256" key="6">
    <source>
        <dbReference type="ARBA" id="ARBA00039116"/>
    </source>
</evidence>
<comment type="caution">
    <text evidence="11">The sequence shown here is derived from an EMBL/GenBank/DDBJ whole genome shotgun (WGS) entry which is preliminary data.</text>
</comment>
<evidence type="ECO:0000256" key="9">
    <source>
        <dbReference type="ARBA" id="ARBA00043260"/>
    </source>
</evidence>
<dbReference type="GO" id="GO:0030187">
    <property type="term" value="P:melatonin biosynthetic process"/>
    <property type="evidence" value="ECO:0007669"/>
    <property type="project" value="UniProtKB-KW"/>
</dbReference>
<dbReference type="AlphaFoldDB" id="A0A0N8K2Y0"/>
<dbReference type="InterPro" id="IPR016461">
    <property type="entry name" value="COMT-like"/>
</dbReference>
<proteinExistence type="predicted"/>
<comment type="function">
    <text evidence="4">Catalyzes the transfer of a methyl group onto N-acetylserotonin, producing melatonin (N-acetyl-5-methoxytryptamine).</text>
</comment>
<evidence type="ECO:0000313" key="11">
    <source>
        <dbReference type="EMBL" id="KPP78993.1"/>
    </source>
</evidence>
<dbReference type="GO" id="GO:0017096">
    <property type="term" value="F:acetylserotonin O-methyltransferase activity"/>
    <property type="evidence" value="ECO:0007669"/>
    <property type="project" value="UniProtKB-EC"/>
</dbReference>
<dbReference type="PANTHER" id="PTHR43712">
    <property type="entry name" value="PUTATIVE (AFU_ORTHOLOGUE AFUA_4G14580)-RELATED"/>
    <property type="match status" value="1"/>
</dbReference>
<keyword evidence="2" id="KW-0808">Transferase</keyword>
<feature type="domain" description="O-methyltransferase C-terminal" evidence="10">
    <location>
        <begin position="196"/>
        <end position="242"/>
    </location>
</feature>
<comment type="pathway">
    <text evidence="5">Aromatic compound metabolism; melatonin biosynthesis; melatonin from serotonin: step 1/2.</text>
</comment>
<dbReference type="InterPro" id="IPR029063">
    <property type="entry name" value="SAM-dependent_MTases_sf"/>
</dbReference>
<sequence length="261" mass="28893">DAYYSSEERKLRFLDAMHSISKVTAGDVATAFDLSGFRTACDVGGCTGAMAYEFAKAYPGMSITVFDLPAVIELNHHFQPHDQDCSRVTFVAGDFFKDDLPKADLYILARILHDWSDDKVHILLRKLSEACSPGGAVLVSEILLEEGRRGPRRALLQALSMTPGSQRSGSEYCLLLKAHGFSQVHVRHTGNFLDAVLGTILDERNLHRSRSSLQSLNMLVQTEGLERSSARYTALLQEHGFSGVQLCYTGNFLDAIITFKM</sequence>
<dbReference type="GO" id="GO:0032259">
    <property type="term" value="P:methylation"/>
    <property type="evidence" value="ECO:0007669"/>
    <property type="project" value="UniProtKB-KW"/>
</dbReference>
<dbReference type="PROSITE" id="PS51683">
    <property type="entry name" value="SAM_OMT_II"/>
    <property type="match status" value="1"/>
</dbReference>
<dbReference type="EMBL" id="JARO02000315">
    <property type="protein sequence ID" value="KPP78993.1"/>
    <property type="molecule type" value="Genomic_DNA"/>
</dbReference>
<evidence type="ECO:0000313" key="12">
    <source>
        <dbReference type="Proteomes" id="UP000034805"/>
    </source>
</evidence>
<keyword evidence="9" id="KW-0471">Melatonin biosynthesis</keyword>
<evidence type="ECO:0000256" key="5">
    <source>
        <dbReference type="ARBA" id="ARBA00037926"/>
    </source>
</evidence>
<name>A0A0N8K2Y0_SCLFO</name>
<accession>A0A0N8K2Y0</accession>